<dbReference type="PROSITE" id="PS00428">
    <property type="entry name" value="FTSW_RODA_SPOVE"/>
    <property type="match status" value="1"/>
</dbReference>
<evidence type="ECO:0000256" key="10">
    <source>
        <dbReference type="ARBA" id="ARBA00033270"/>
    </source>
</evidence>
<dbReference type="InterPro" id="IPR001182">
    <property type="entry name" value="FtsW/RodA"/>
</dbReference>
<feature type="transmembrane region" description="Helical" evidence="17">
    <location>
        <begin position="313"/>
        <end position="335"/>
    </location>
</feature>
<keyword evidence="5" id="KW-0133">Cell shape</keyword>
<keyword evidence="3" id="KW-0808">Transferase</keyword>
<sequence length="366" mass="40857">MKKYKEALKSLDLGLFITALLLIGIGIISVISASYPVGSKTFGDGLYFGKRYFTFMIVGFFGMLVAYKFPRKFFKRYSFILFCGTIILVLMLFIPEFTKSSRGSGRWLNLPFLPLIQPSDFVKISSILYMGKILAENRYKLYKKEIFFKIIAIIGIATLPVMLKDLSTGFVIGATLMLMYIVAGISMHQFVTLCGIGIIILIPMVFKYAYRLERILGFLNSSKGSLDQNYQINQSLYAIAMGGIGGVGYFHSRQKYFNLAEAHNDFIFSVICEEFGMIGGIFVVALFFIFIYRGLRIASRTKNNYDKYVAVGLTSYIGMQAIINICVGVGIFPVTGITLPFISYGGTALIMAMVAVGFLLKISKDV</sequence>
<gene>
    <name evidence="18" type="primary">ftsW_1</name>
    <name evidence="18" type="ORF">NCTC11088_01701</name>
</gene>
<evidence type="ECO:0000256" key="12">
    <source>
        <dbReference type="ARBA" id="ARBA00041185"/>
    </source>
</evidence>
<feature type="transmembrane region" description="Helical" evidence="17">
    <location>
        <begin position="52"/>
        <end position="70"/>
    </location>
</feature>
<dbReference type="RefSeq" id="WP_115312195.1">
    <property type="nucleotide sequence ID" value="NZ_UGTH01000001.1"/>
</dbReference>
<evidence type="ECO:0000313" key="18">
    <source>
        <dbReference type="EMBL" id="SUB75897.1"/>
    </source>
</evidence>
<accession>A0A379DDB6</accession>
<evidence type="ECO:0000256" key="13">
    <source>
        <dbReference type="ARBA" id="ARBA00041418"/>
    </source>
</evidence>
<dbReference type="GO" id="GO:0032153">
    <property type="term" value="C:cell division site"/>
    <property type="evidence" value="ECO:0007669"/>
    <property type="project" value="TreeGrafter"/>
</dbReference>
<comment type="similarity">
    <text evidence="11">Belongs to the SEDS family. FtsW subfamily.</text>
</comment>
<dbReference type="GO" id="GO:0008360">
    <property type="term" value="P:regulation of cell shape"/>
    <property type="evidence" value="ECO:0007669"/>
    <property type="project" value="UniProtKB-KW"/>
</dbReference>
<evidence type="ECO:0000256" key="11">
    <source>
        <dbReference type="ARBA" id="ARBA00038053"/>
    </source>
</evidence>
<dbReference type="EC" id="2.4.99.28" evidence="14"/>
<dbReference type="GO" id="GO:0015648">
    <property type="term" value="F:lipid-linked peptidoglycan transporter activity"/>
    <property type="evidence" value="ECO:0007669"/>
    <property type="project" value="TreeGrafter"/>
</dbReference>
<dbReference type="PANTHER" id="PTHR30474">
    <property type="entry name" value="CELL CYCLE PROTEIN"/>
    <property type="match status" value="1"/>
</dbReference>
<evidence type="ECO:0000256" key="9">
    <source>
        <dbReference type="ARBA" id="ARBA00032370"/>
    </source>
</evidence>
<evidence type="ECO:0000256" key="3">
    <source>
        <dbReference type="ARBA" id="ARBA00022679"/>
    </source>
</evidence>
<feature type="transmembrane region" description="Helical" evidence="17">
    <location>
        <begin position="266"/>
        <end position="292"/>
    </location>
</feature>
<evidence type="ECO:0000256" key="8">
    <source>
        <dbReference type="ARBA" id="ARBA00023136"/>
    </source>
</evidence>
<keyword evidence="6" id="KW-0573">Peptidoglycan synthesis</keyword>
<comment type="subcellular location">
    <subcellularLocation>
        <location evidence="1">Membrane</location>
        <topology evidence="1">Multi-pass membrane protein</topology>
    </subcellularLocation>
</comment>
<evidence type="ECO:0000256" key="1">
    <source>
        <dbReference type="ARBA" id="ARBA00004141"/>
    </source>
</evidence>
<protein>
    <recommendedName>
        <fullName evidence="12">Probable peptidoglycan glycosyltransferase FtsW</fullName>
        <ecNumber evidence="14">2.4.99.28</ecNumber>
    </recommendedName>
    <alternativeName>
        <fullName evidence="13">Cell division protein FtsW</fullName>
    </alternativeName>
    <alternativeName>
        <fullName evidence="10">Cell wall polymerase</fullName>
    </alternativeName>
    <alternativeName>
        <fullName evidence="9">Peptidoglycan polymerase</fullName>
    </alternativeName>
</protein>
<dbReference type="GO" id="GO:0005886">
    <property type="term" value="C:plasma membrane"/>
    <property type="evidence" value="ECO:0007669"/>
    <property type="project" value="TreeGrafter"/>
</dbReference>
<feature type="transmembrane region" description="Helical" evidence="17">
    <location>
        <begin position="190"/>
        <end position="210"/>
    </location>
</feature>
<keyword evidence="2" id="KW-0328">Glycosyltransferase</keyword>
<dbReference type="GO" id="GO:0009252">
    <property type="term" value="P:peptidoglycan biosynthetic process"/>
    <property type="evidence" value="ECO:0007669"/>
    <property type="project" value="UniProtKB-KW"/>
</dbReference>
<dbReference type="Pfam" id="PF01098">
    <property type="entry name" value="FTSW_RODA_SPOVE"/>
    <property type="match status" value="1"/>
</dbReference>
<evidence type="ECO:0000256" key="16">
    <source>
        <dbReference type="ARBA" id="ARBA00049966"/>
    </source>
</evidence>
<dbReference type="PANTHER" id="PTHR30474:SF2">
    <property type="entry name" value="PEPTIDOGLYCAN GLYCOSYLTRANSFERASE FTSW-RELATED"/>
    <property type="match status" value="1"/>
</dbReference>
<feature type="transmembrane region" description="Helical" evidence="17">
    <location>
        <begin position="12"/>
        <end position="32"/>
    </location>
</feature>
<evidence type="ECO:0000256" key="2">
    <source>
        <dbReference type="ARBA" id="ARBA00022676"/>
    </source>
</evidence>
<feature type="transmembrane region" description="Helical" evidence="17">
    <location>
        <begin position="115"/>
        <end position="134"/>
    </location>
</feature>
<dbReference type="GO" id="GO:0008955">
    <property type="term" value="F:peptidoglycan glycosyltransferase activity"/>
    <property type="evidence" value="ECO:0007669"/>
    <property type="project" value="UniProtKB-EC"/>
</dbReference>
<feature type="transmembrane region" description="Helical" evidence="17">
    <location>
        <begin position="77"/>
        <end position="95"/>
    </location>
</feature>
<name>A0A379DDB6_9FIRM</name>
<proteinExistence type="inferred from homology"/>
<keyword evidence="18" id="KW-0132">Cell division</keyword>
<keyword evidence="18" id="KW-0131">Cell cycle</keyword>
<comment type="function">
    <text evidence="16">Peptidoglycan polymerase that is essential for cell division.</text>
</comment>
<dbReference type="Proteomes" id="UP000254777">
    <property type="component" value="Unassembled WGS sequence"/>
</dbReference>
<evidence type="ECO:0000313" key="19">
    <source>
        <dbReference type="Proteomes" id="UP000254777"/>
    </source>
</evidence>
<keyword evidence="4 17" id="KW-0812">Transmembrane</keyword>
<comment type="catalytic activity">
    <reaction evidence="15">
        <text>[GlcNAc-(1-&gt;4)-Mur2Ac(oyl-L-Ala-gamma-D-Glu-L-Lys-D-Ala-D-Ala)](n)-di-trans,octa-cis-undecaprenyl diphosphate + beta-D-GlcNAc-(1-&gt;4)-Mur2Ac(oyl-L-Ala-gamma-D-Glu-L-Lys-D-Ala-D-Ala)-di-trans,octa-cis-undecaprenyl diphosphate = [GlcNAc-(1-&gt;4)-Mur2Ac(oyl-L-Ala-gamma-D-Glu-L-Lys-D-Ala-D-Ala)](n+1)-di-trans,octa-cis-undecaprenyl diphosphate + di-trans,octa-cis-undecaprenyl diphosphate + H(+)</text>
        <dbReference type="Rhea" id="RHEA:23708"/>
        <dbReference type="Rhea" id="RHEA-COMP:9602"/>
        <dbReference type="Rhea" id="RHEA-COMP:9603"/>
        <dbReference type="ChEBI" id="CHEBI:15378"/>
        <dbReference type="ChEBI" id="CHEBI:58405"/>
        <dbReference type="ChEBI" id="CHEBI:60033"/>
        <dbReference type="ChEBI" id="CHEBI:78435"/>
        <dbReference type="EC" id="2.4.99.28"/>
    </reaction>
</comment>
<keyword evidence="7 17" id="KW-1133">Transmembrane helix</keyword>
<evidence type="ECO:0000256" key="4">
    <source>
        <dbReference type="ARBA" id="ARBA00022692"/>
    </source>
</evidence>
<evidence type="ECO:0000256" key="6">
    <source>
        <dbReference type="ARBA" id="ARBA00022984"/>
    </source>
</evidence>
<evidence type="ECO:0000256" key="5">
    <source>
        <dbReference type="ARBA" id="ARBA00022960"/>
    </source>
</evidence>
<feature type="transmembrane region" description="Helical" evidence="17">
    <location>
        <begin position="341"/>
        <end position="360"/>
    </location>
</feature>
<dbReference type="EMBL" id="UGTH01000001">
    <property type="protein sequence ID" value="SUB75897.1"/>
    <property type="molecule type" value="Genomic_DNA"/>
</dbReference>
<reference evidence="18 19" key="1">
    <citation type="submission" date="2018-06" db="EMBL/GenBank/DDBJ databases">
        <authorList>
            <consortium name="Pathogen Informatics"/>
            <person name="Doyle S."/>
        </authorList>
    </citation>
    <scope>NUCLEOTIDE SEQUENCE [LARGE SCALE GENOMIC DNA]</scope>
    <source>
        <strain evidence="18 19">NCTC11088</strain>
    </source>
</reference>
<evidence type="ECO:0000256" key="17">
    <source>
        <dbReference type="SAM" id="Phobius"/>
    </source>
</evidence>
<keyword evidence="8 17" id="KW-0472">Membrane</keyword>
<feature type="transmembrane region" description="Helical" evidence="17">
    <location>
        <begin position="146"/>
        <end position="163"/>
    </location>
</feature>
<evidence type="ECO:0000256" key="15">
    <source>
        <dbReference type="ARBA" id="ARBA00049902"/>
    </source>
</evidence>
<dbReference type="AlphaFoldDB" id="A0A379DDB6"/>
<organism evidence="18 19">
    <name type="scientific">Peptoniphilus indolicus</name>
    <dbReference type="NCBI Taxonomy" id="33030"/>
    <lineage>
        <taxon>Bacteria</taxon>
        <taxon>Bacillati</taxon>
        <taxon>Bacillota</taxon>
        <taxon>Tissierellia</taxon>
        <taxon>Tissierellales</taxon>
        <taxon>Peptoniphilaceae</taxon>
        <taxon>Peptoniphilus</taxon>
    </lineage>
</organism>
<evidence type="ECO:0000256" key="7">
    <source>
        <dbReference type="ARBA" id="ARBA00022989"/>
    </source>
</evidence>
<evidence type="ECO:0000256" key="14">
    <source>
        <dbReference type="ARBA" id="ARBA00044770"/>
    </source>
</evidence>
<dbReference type="InterPro" id="IPR018365">
    <property type="entry name" value="Cell_cycle_FtsW-rel_CS"/>
</dbReference>
<dbReference type="GO" id="GO:0051301">
    <property type="term" value="P:cell division"/>
    <property type="evidence" value="ECO:0007669"/>
    <property type="project" value="UniProtKB-KW"/>
</dbReference>